<gene>
    <name evidence="12" type="ORF">OE104_11945</name>
</gene>
<dbReference type="Proteomes" id="UP001164718">
    <property type="component" value="Chromosome"/>
</dbReference>
<evidence type="ECO:0000256" key="9">
    <source>
        <dbReference type="PIRSR" id="PIRSR005096-1"/>
    </source>
</evidence>
<evidence type="ECO:0000256" key="5">
    <source>
        <dbReference type="ARBA" id="ARBA00014165"/>
    </source>
</evidence>
<dbReference type="InterPro" id="IPR008183">
    <property type="entry name" value="Aldose_1/G6P_1-epimerase"/>
</dbReference>
<keyword evidence="7 8" id="KW-0119">Carbohydrate metabolism</keyword>
<organism evidence="12 13">
    <name type="scientific">Fervidibacillus albus</name>
    <dbReference type="NCBI Taxonomy" id="2980026"/>
    <lineage>
        <taxon>Bacteria</taxon>
        <taxon>Bacillati</taxon>
        <taxon>Bacillota</taxon>
        <taxon>Bacilli</taxon>
        <taxon>Bacillales</taxon>
        <taxon>Bacillaceae</taxon>
        <taxon>Fervidibacillus</taxon>
    </lineage>
</organism>
<dbReference type="AlphaFoldDB" id="A0A9E8RVB2"/>
<dbReference type="GO" id="GO:0006006">
    <property type="term" value="P:glucose metabolic process"/>
    <property type="evidence" value="ECO:0007669"/>
    <property type="project" value="TreeGrafter"/>
</dbReference>
<dbReference type="EC" id="5.1.3.3" evidence="4 8"/>
<dbReference type="EMBL" id="CP106878">
    <property type="protein sequence ID" value="WAA09271.1"/>
    <property type="molecule type" value="Genomic_DNA"/>
</dbReference>
<dbReference type="InterPro" id="IPR014718">
    <property type="entry name" value="GH-type_carb-bd"/>
</dbReference>
<dbReference type="SUPFAM" id="SSF74650">
    <property type="entry name" value="Galactose mutarotase-like"/>
    <property type="match status" value="1"/>
</dbReference>
<evidence type="ECO:0000256" key="4">
    <source>
        <dbReference type="ARBA" id="ARBA00013185"/>
    </source>
</evidence>
<accession>A0A9E8RVB2</accession>
<feature type="active site" description="Proton donor" evidence="9">
    <location>
        <position position="179"/>
    </location>
</feature>
<evidence type="ECO:0000256" key="10">
    <source>
        <dbReference type="PIRSR" id="PIRSR005096-2"/>
    </source>
</evidence>
<dbReference type="CDD" id="cd09019">
    <property type="entry name" value="galactose_mutarotase_like"/>
    <property type="match status" value="1"/>
</dbReference>
<dbReference type="InterPro" id="IPR047215">
    <property type="entry name" value="Galactose_mutarotase-like"/>
</dbReference>
<proteinExistence type="inferred from homology"/>
<evidence type="ECO:0000256" key="6">
    <source>
        <dbReference type="ARBA" id="ARBA00023235"/>
    </source>
</evidence>
<evidence type="ECO:0000256" key="2">
    <source>
        <dbReference type="ARBA" id="ARBA00005028"/>
    </source>
</evidence>
<reference evidence="12" key="1">
    <citation type="submission" date="2022-09" db="EMBL/GenBank/DDBJ databases">
        <title>Complete Genomes of Fervidibacillus albus and Fervidibacillus halotolerans isolated from tidal flat sediments.</title>
        <authorList>
            <person name="Kwon K.K."/>
            <person name="Yang S.-H."/>
            <person name="Park M.J."/>
            <person name="Oh H.-M."/>
        </authorList>
    </citation>
    <scope>NUCLEOTIDE SEQUENCE</scope>
    <source>
        <strain evidence="12">MEBiC13591</strain>
    </source>
</reference>
<dbReference type="GO" id="GO:0005737">
    <property type="term" value="C:cytoplasm"/>
    <property type="evidence" value="ECO:0007669"/>
    <property type="project" value="TreeGrafter"/>
</dbReference>
<dbReference type="RefSeq" id="WP_275417053.1">
    <property type="nucleotide sequence ID" value="NZ_CP106878.1"/>
</dbReference>
<dbReference type="PROSITE" id="PS00545">
    <property type="entry name" value="ALDOSE_1_EPIMERASE"/>
    <property type="match status" value="1"/>
</dbReference>
<evidence type="ECO:0000256" key="3">
    <source>
        <dbReference type="ARBA" id="ARBA00006206"/>
    </source>
</evidence>
<dbReference type="InterPro" id="IPR011013">
    <property type="entry name" value="Gal_mutarotase_sf_dom"/>
</dbReference>
<evidence type="ECO:0000256" key="1">
    <source>
        <dbReference type="ARBA" id="ARBA00001614"/>
    </source>
</evidence>
<protein>
    <recommendedName>
        <fullName evidence="5 8">Aldose 1-epimerase</fullName>
        <ecNumber evidence="4 8">5.1.3.3</ecNumber>
    </recommendedName>
</protein>
<evidence type="ECO:0000256" key="8">
    <source>
        <dbReference type="PIRNR" id="PIRNR005096"/>
    </source>
</evidence>
<dbReference type="GO" id="GO:0033499">
    <property type="term" value="P:galactose catabolic process via UDP-galactose, Leloir pathway"/>
    <property type="evidence" value="ECO:0007669"/>
    <property type="project" value="TreeGrafter"/>
</dbReference>
<dbReference type="Gene3D" id="2.70.98.10">
    <property type="match status" value="1"/>
</dbReference>
<feature type="binding site" evidence="11">
    <location>
        <begin position="179"/>
        <end position="181"/>
    </location>
    <ligand>
        <name>beta-D-galactose</name>
        <dbReference type="ChEBI" id="CHEBI:27667"/>
    </ligand>
</feature>
<keyword evidence="6 8" id="KW-0413">Isomerase</keyword>
<dbReference type="InterPro" id="IPR018052">
    <property type="entry name" value="Ald1_epimerase_CS"/>
</dbReference>
<comment type="catalytic activity">
    <reaction evidence="1 8">
        <text>alpha-D-glucose = beta-D-glucose</text>
        <dbReference type="Rhea" id="RHEA:10264"/>
        <dbReference type="ChEBI" id="CHEBI:15903"/>
        <dbReference type="ChEBI" id="CHEBI:17925"/>
        <dbReference type="EC" id="5.1.3.3"/>
    </reaction>
</comment>
<evidence type="ECO:0000313" key="12">
    <source>
        <dbReference type="EMBL" id="WAA09271.1"/>
    </source>
</evidence>
<dbReference type="NCBIfam" id="NF008277">
    <property type="entry name" value="PRK11055.1"/>
    <property type="match status" value="1"/>
</dbReference>
<feature type="binding site" evidence="10">
    <location>
        <position position="252"/>
    </location>
    <ligand>
        <name>beta-D-galactose</name>
        <dbReference type="ChEBI" id="CHEBI:27667"/>
    </ligand>
</feature>
<dbReference type="PANTHER" id="PTHR10091:SF0">
    <property type="entry name" value="GALACTOSE MUTAROTASE"/>
    <property type="match status" value="1"/>
</dbReference>
<name>A0A9E8RVB2_9BACI</name>
<evidence type="ECO:0000256" key="11">
    <source>
        <dbReference type="PIRSR" id="PIRSR005096-3"/>
    </source>
</evidence>
<evidence type="ECO:0000313" key="13">
    <source>
        <dbReference type="Proteomes" id="UP001164718"/>
    </source>
</evidence>
<dbReference type="KEGG" id="faf:OE104_11945"/>
<dbReference type="GO" id="GO:0004034">
    <property type="term" value="F:aldose 1-epimerase activity"/>
    <property type="evidence" value="ECO:0007669"/>
    <property type="project" value="UniProtKB-EC"/>
</dbReference>
<dbReference type="PIRSF" id="PIRSF005096">
    <property type="entry name" value="GALM"/>
    <property type="match status" value="1"/>
</dbReference>
<dbReference type="GO" id="GO:0030246">
    <property type="term" value="F:carbohydrate binding"/>
    <property type="evidence" value="ECO:0007669"/>
    <property type="project" value="InterPro"/>
</dbReference>
<evidence type="ECO:0000256" key="7">
    <source>
        <dbReference type="ARBA" id="ARBA00023277"/>
    </source>
</evidence>
<dbReference type="PANTHER" id="PTHR10091">
    <property type="entry name" value="ALDOSE-1-EPIMERASE"/>
    <property type="match status" value="1"/>
</dbReference>
<dbReference type="Pfam" id="PF01263">
    <property type="entry name" value="Aldose_epim"/>
    <property type="match status" value="1"/>
</dbReference>
<sequence>MKTHTEKYGVYNGEPIYSYSLENDNGMKLTCLNFGCIVTDIFVPDRTGKFENVVLSFQNIDEYIRHQTYFGAIIGRVAGRIKNAEFTLDEKKYLLYANEGKNHLHGGKDGFHEKIWSARTFQGRDEIGVEFSYLSVDGEGGYPGNVHVQVVYTLTNDNKWHVQISGTTDQKTLLNMTNHTYFNLSGNGKTDILNHRLTMKSDKFLELDKNLLPTGNVLNVEGTVFDFRQGRKIRDGIHSSHPQNVIVGHGYDHPFLLSEREEAIVLVEETNGRKLTIETNQPAVILYTGNSLAEGYRIKEGIFSKKYLGLCLETQSFPDAVHHAHFPSIVLHPGQRYQSETTYIFDVE</sequence>
<feature type="active site" description="Proton acceptor" evidence="9">
    <location>
        <position position="313"/>
    </location>
</feature>
<comment type="pathway">
    <text evidence="2 8">Carbohydrate metabolism; hexose metabolism.</text>
</comment>
<keyword evidence="13" id="KW-1185">Reference proteome</keyword>
<dbReference type="InterPro" id="IPR015443">
    <property type="entry name" value="Aldose_1-epimerase"/>
</dbReference>
<comment type="similarity">
    <text evidence="3 8">Belongs to the aldose epimerase family.</text>
</comment>